<dbReference type="InterPro" id="IPR003481">
    <property type="entry name" value="FliD_N"/>
</dbReference>
<dbReference type="STRING" id="457570.Nther_2229"/>
<evidence type="ECO:0000256" key="3">
    <source>
        <dbReference type="ARBA" id="ARBA00023054"/>
    </source>
</evidence>
<dbReference type="GO" id="GO:0071973">
    <property type="term" value="P:bacterial-type flagellum-dependent cell motility"/>
    <property type="evidence" value="ECO:0007669"/>
    <property type="project" value="TreeGrafter"/>
</dbReference>
<name>B2A823_NATTJ</name>
<dbReference type="Pfam" id="PF02465">
    <property type="entry name" value="FliD_N"/>
    <property type="match status" value="1"/>
</dbReference>
<dbReference type="PANTHER" id="PTHR30288:SF0">
    <property type="entry name" value="FLAGELLAR HOOK-ASSOCIATED PROTEIN 2"/>
    <property type="match status" value="1"/>
</dbReference>
<dbReference type="Proteomes" id="UP000001683">
    <property type="component" value="Chromosome"/>
</dbReference>
<dbReference type="GO" id="GO:0007155">
    <property type="term" value="P:cell adhesion"/>
    <property type="evidence" value="ECO:0007669"/>
    <property type="project" value="InterPro"/>
</dbReference>
<evidence type="ECO:0000256" key="4">
    <source>
        <dbReference type="ARBA" id="ARBA00023143"/>
    </source>
</evidence>
<keyword evidence="9" id="KW-1185">Reference proteome</keyword>
<evidence type="ECO:0000256" key="5">
    <source>
        <dbReference type="RuleBase" id="RU362066"/>
    </source>
</evidence>
<dbReference type="AlphaFoldDB" id="B2A823"/>
<keyword evidence="4 5" id="KW-0975">Bacterial flagellum</keyword>
<dbReference type="KEGG" id="nth:Nther_2229"/>
<evidence type="ECO:0000313" key="8">
    <source>
        <dbReference type="EMBL" id="ACB85795.1"/>
    </source>
</evidence>
<dbReference type="InterPro" id="IPR010809">
    <property type="entry name" value="FliD_C"/>
</dbReference>
<gene>
    <name evidence="8" type="ordered locus">Nther_2229</name>
</gene>
<comment type="function">
    <text evidence="5">Required for morphogenesis and for the elongation of the flagellar filament by facilitating polymerization of the flagellin monomers at the tip of growing filament. Forms a capping structure, which prevents flagellin subunits (transported through the central channel of the flagellum) from leaking out without polymerization at the distal end.</text>
</comment>
<keyword evidence="8" id="KW-0282">Flagellum</keyword>
<dbReference type="HOGENOM" id="CLU_512704_0_0_9"/>
<sequence length="531" mass="58594">MRLGGLATGFDTENLVKQLAELERQPIQRHEQDIQEIEGVKDAWRNVNKLLSGVSDELSGLQSEDTFQGMEASSTNENIEVSADNQAVEADYAFEIQQKAQNQRLASLDTINNVENEDGHKGTLTFDFGDEEFDIKVDESDTIQDIADKINNNEIENNDDKTIPMGATVIAGEYLEFNIDEGYELENIEADNEEKADNDGDSDLLGWLQLDADIKNDDEENNDVNEDDREVLQVQESQNAKVIVNGIQGIESSTNEIEIADGVEVDISAATESDMEIQETISISQDTETLINNVESFEENYNEAISAIEDKTDVTVLEDDTQEGEEEVQSGVLQGDSTLNNITNNLRRAITDPVDVSDQDIEVDGNEVDELVPAHFGIEIGGDTVAGGSYSGADANELTIDYDRLEEQLQENPEAVQALFANDGEGGGEGIAVRMEEYLDGVVYDGELDSTGLRNQTQDQNQSVIENRLTTEANEIERTESRIDTIEDRAEMREEQLWSQFTAMEEGIQSAQAESQSLMQAMGGGMGGMMM</sequence>
<dbReference type="GO" id="GO:0009421">
    <property type="term" value="C:bacterial-type flagellum filament cap"/>
    <property type="evidence" value="ECO:0007669"/>
    <property type="project" value="InterPro"/>
</dbReference>
<keyword evidence="3 5" id="KW-0175">Coiled coil</keyword>
<feature type="coiled-coil region" evidence="5">
    <location>
        <begin position="469"/>
        <end position="496"/>
    </location>
</feature>
<keyword evidence="8" id="KW-0969">Cilium</keyword>
<reference evidence="8 9" key="1">
    <citation type="submission" date="2008-04" db="EMBL/GenBank/DDBJ databases">
        <title>Complete sequence of chromosome of Natranaerobius thermophilus JW/NM-WN-LF.</title>
        <authorList>
            <consortium name="US DOE Joint Genome Institute"/>
            <person name="Copeland A."/>
            <person name="Lucas S."/>
            <person name="Lapidus A."/>
            <person name="Glavina del Rio T."/>
            <person name="Dalin E."/>
            <person name="Tice H."/>
            <person name="Bruce D."/>
            <person name="Goodwin L."/>
            <person name="Pitluck S."/>
            <person name="Chertkov O."/>
            <person name="Brettin T."/>
            <person name="Detter J.C."/>
            <person name="Han C."/>
            <person name="Kuske C.R."/>
            <person name="Schmutz J."/>
            <person name="Larimer F."/>
            <person name="Land M."/>
            <person name="Hauser L."/>
            <person name="Kyrpides N."/>
            <person name="Lykidis A."/>
            <person name="Mesbah N.M."/>
            <person name="Wiegel J."/>
        </authorList>
    </citation>
    <scope>NUCLEOTIDE SEQUENCE [LARGE SCALE GENOMIC DNA]</scope>
    <source>
        <strain evidence="9">ATCC BAA-1301 / DSM 18059 / JW/NM-WN-LF</strain>
    </source>
</reference>
<comment type="subcellular location">
    <subcellularLocation>
        <location evidence="5">Secreted</location>
    </subcellularLocation>
    <subcellularLocation>
        <location evidence="5">Bacterial flagellum</location>
    </subcellularLocation>
</comment>
<evidence type="ECO:0000259" key="6">
    <source>
        <dbReference type="Pfam" id="PF02465"/>
    </source>
</evidence>
<dbReference type="GO" id="GO:0009424">
    <property type="term" value="C:bacterial-type flagellum hook"/>
    <property type="evidence" value="ECO:0007669"/>
    <property type="project" value="UniProtKB-UniRule"/>
</dbReference>
<protein>
    <recommendedName>
        <fullName evidence="5">Flagellar hook-associated protein 2</fullName>
        <shortName evidence="5">HAP2</shortName>
    </recommendedName>
    <alternativeName>
        <fullName evidence="5">Flagellar cap protein</fullName>
    </alternativeName>
</protein>
<proteinExistence type="inferred from homology"/>
<dbReference type="RefSeq" id="WP_012448647.1">
    <property type="nucleotide sequence ID" value="NC_010718.1"/>
</dbReference>
<dbReference type="InterPro" id="IPR040026">
    <property type="entry name" value="FliD"/>
</dbReference>
<dbReference type="FunCoup" id="B2A823">
    <property type="interactions" value="43"/>
</dbReference>
<evidence type="ECO:0000256" key="1">
    <source>
        <dbReference type="ARBA" id="ARBA00009764"/>
    </source>
</evidence>
<dbReference type="InParanoid" id="B2A823"/>
<dbReference type="Pfam" id="PF07195">
    <property type="entry name" value="FliD_C"/>
    <property type="match status" value="1"/>
</dbReference>
<keyword evidence="5" id="KW-0964">Secreted</keyword>
<dbReference type="GO" id="GO:0005576">
    <property type="term" value="C:extracellular region"/>
    <property type="evidence" value="ECO:0007669"/>
    <property type="project" value="UniProtKB-SubCell"/>
</dbReference>
<dbReference type="PANTHER" id="PTHR30288">
    <property type="entry name" value="FLAGELLAR CAP/ASSEMBLY PROTEIN FLID"/>
    <property type="match status" value="1"/>
</dbReference>
<comment type="similarity">
    <text evidence="1 5">Belongs to the FliD family.</text>
</comment>
<dbReference type="eggNOG" id="COG1345">
    <property type="taxonomic scope" value="Bacteria"/>
</dbReference>
<evidence type="ECO:0000256" key="2">
    <source>
        <dbReference type="ARBA" id="ARBA00011255"/>
    </source>
</evidence>
<organism evidence="8 9">
    <name type="scientific">Natranaerobius thermophilus (strain ATCC BAA-1301 / DSM 18059 / JW/NM-WN-LF)</name>
    <dbReference type="NCBI Taxonomy" id="457570"/>
    <lineage>
        <taxon>Bacteria</taxon>
        <taxon>Bacillati</taxon>
        <taxon>Bacillota</taxon>
        <taxon>Clostridia</taxon>
        <taxon>Natranaerobiales</taxon>
        <taxon>Natranaerobiaceae</taxon>
        <taxon>Natranaerobius</taxon>
    </lineage>
</organism>
<reference evidence="8 9" key="2">
    <citation type="journal article" date="2011" name="J. Bacteriol.">
        <title>Complete genome sequence of the anaerobic, halophilic alkalithermophile Natranaerobius thermophilus JW/NM-WN-LF.</title>
        <authorList>
            <person name="Zhao B."/>
            <person name="Mesbah N.M."/>
            <person name="Dalin E."/>
            <person name="Goodwin L."/>
            <person name="Nolan M."/>
            <person name="Pitluck S."/>
            <person name="Chertkov O."/>
            <person name="Brettin T.S."/>
            <person name="Han J."/>
            <person name="Larimer F.W."/>
            <person name="Land M.L."/>
            <person name="Hauser L."/>
            <person name="Kyrpides N."/>
            <person name="Wiegel J."/>
        </authorList>
    </citation>
    <scope>NUCLEOTIDE SEQUENCE [LARGE SCALE GENOMIC DNA]</scope>
    <source>
        <strain evidence="9">ATCC BAA-1301 / DSM 18059 / JW/NM-WN-LF</strain>
    </source>
</reference>
<keyword evidence="8" id="KW-0966">Cell projection</keyword>
<dbReference type="OrthoDB" id="9776025at2"/>
<evidence type="ECO:0000313" key="9">
    <source>
        <dbReference type="Proteomes" id="UP000001683"/>
    </source>
</evidence>
<dbReference type="EMBL" id="CP001034">
    <property type="protein sequence ID" value="ACB85795.1"/>
    <property type="molecule type" value="Genomic_DNA"/>
</dbReference>
<accession>B2A823</accession>
<evidence type="ECO:0000259" key="7">
    <source>
        <dbReference type="Pfam" id="PF07195"/>
    </source>
</evidence>
<comment type="subunit">
    <text evidence="2 5">Homopentamer.</text>
</comment>
<feature type="domain" description="Flagellar hook-associated protein 2 C-terminal" evidence="7">
    <location>
        <begin position="237"/>
        <end position="512"/>
    </location>
</feature>
<feature type="domain" description="Flagellar hook-associated protein 2 N-terminal" evidence="6">
    <location>
        <begin position="8"/>
        <end position="103"/>
    </location>
</feature>